<evidence type="ECO:0000313" key="11">
    <source>
        <dbReference type="Proteomes" id="UP000332933"/>
    </source>
</evidence>
<dbReference type="EMBL" id="VJMH01006726">
    <property type="protein sequence ID" value="KAF0688414.1"/>
    <property type="molecule type" value="Genomic_DNA"/>
</dbReference>
<dbReference type="Pfam" id="PF09377">
    <property type="entry name" value="SBDS_domain_II"/>
    <property type="match status" value="1"/>
</dbReference>
<dbReference type="InterPro" id="IPR046928">
    <property type="entry name" value="SDO1/SBDS_C"/>
</dbReference>
<dbReference type="SUPFAM" id="SSF57667">
    <property type="entry name" value="beta-beta-alpha zinc fingers"/>
    <property type="match status" value="1"/>
</dbReference>
<evidence type="ECO:0000259" key="8">
    <source>
        <dbReference type="PROSITE" id="PS00028"/>
    </source>
</evidence>
<dbReference type="NCBIfam" id="TIGR00291">
    <property type="entry name" value="RNA_SBDS"/>
    <property type="match status" value="1"/>
</dbReference>
<dbReference type="GO" id="GO:0042256">
    <property type="term" value="P:cytosolic ribosome assembly"/>
    <property type="evidence" value="ECO:0007669"/>
    <property type="project" value="InterPro"/>
</dbReference>
<organism evidence="10 11">
    <name type="scientific">Aphanomyces stellatus</name>
    <dbReference type="NCBI Taxonomy" id="120398"/>
    <lineage>
        <taxon>Eukaryota</taxon>
        <taxon>Sar</taxon>
        <taxon>Stramenopiles</taxon>
        <taxon>Oomycota</taxon>
        <taxon>Saprolegniomycetes</taxon>
        <taxon>Saprolegniales</taxon>
        <taxon>Verrucalvaceae</taxon>
        <taxon>Aphanomyces</taxon>
    </lineage>
</organism>
<dbReference type="InterPro" id="IPR036786">
    <property type="entry name" value="Ribosome_mat_SBDS_N_sf"/>
</dbReference>
<comment type="subcellular location">
    <subcellularLocation>
        <location evidence="2">Cytoplasm</location>
    </subcellularLocation>
    <subcellularLocation>
        <location evidence="1">Nucleus</location>
    </subcellularLocation>
</comment>
<comment type="similarity">
    <text evidence="3">Belongs to the SDO1/SBDS family.</text>
</comment>
<dbReference type="Proteomes" id="UP000332933">
    <property type="component" value="Unassembled WGS sequence"/>
</dbReference>
<dbReference type="InterPro" id="IPR002140">
    <property type="entry name" value="Sdo1/SBDS"/>
</dbReference>
<dbReference type="OrthoDB" id="10253092at2759"/>
<dbReference type="InterPro" id="IPR039100">
    <property type="entry name" value="Sdo1/SBDS-like"/>
</dbReference>
<dbReference type="Gene3D" id="1.10.10.900">
    <property type="entry name" value="SBDS protein C-terminal domain, subdomain 1"/>
    <property type="match status" value="1"/>
</dbReference>
<accession>A0A485LEG6</accession>
<protein>
    <submittedName>
        <fullName evidence="10">Aste57867_19970 protein</fullName>
    </submittedName>
</protein>
<keyword evidence="11" id="KW-1185">Reference proteome</keyword>
<dbReference type="PANTHER" id="PTHR10927">
    <property type="entry name" value="RIBOSOME MATURATION PROTEIN SBDS"/>
    <property type="match status" value="1"/>
</dbReference>
<keyword evidence="4" id="KW-0963">Cytoplasm</keyword>
<dbReference type="InterPro" id="IPR018978">
    <property type="entry name" value="SDO1/SBDS_central"/>
</dbReference>
<evidence type="ECO:0000256" key="2">
    <source>
        <dbReference type="ARBA" id="ARBA00004496"/>
    </source>
</evidence>
<keyword evidence="6" id="KW-0539">Nucleus</keyword>
<dbReference type="GO" id="GO:0005634">
    <property type="term" value="C:nucleus"/>
    <property type="evidence" value="ECO:0007669"/>
    <property type="project" value="UniProtKB-SubCell"/>
</dbReference>
<evidence type="ECO:0000313" key="9">
    <source>
        <dbReference type="EMBL" id="KAF0688414.1"/>
    </source>
</evidence>
<evidence type="ECO:0000256" key="4">
    <source>
        <dbReference type="ARBA" id="ARBA00022490"/>
    </source>
</evidence>
<dbReference type="Pfam" id="PF20268">
    <property type="entry name" value="SBDS_C"/>
    <property type="match status" value="1"/>
</dbReference>
<dbReference type="Gene3D" id="3.30.1250.10">
    <property type="entry name" value="Ribosome maturation protein SBDS, N-terminal domain"/>
    <property type="match status" value="1"/>
</dbReference>
<evidence type="ECO:0000256" key="3">
    <source>
        <dbReference type="ARBA" id="ARBA00007433"/>
    </source>
</evidence>
<evidence type="ECO:0000313" key="10">
    <source>
        <dbReference type="EMBL" id="VFT96667.1"/>
    </source>
</evidence>
<dbReference type="EMBL" id="CAADRA010006749">
    <property type="protein sequence ID" value="VFT96667.1"/>
    <property type="molecule type" value="Genomic_DNA"/>
</dbReference>
<evidence type="ECO:0000256" key="7">
    <source>
        <dbReference type="ARBA" id="ARBA00049708"/>
    </source>
</evidence>
<dbReference type="InterPro" id="IPR013087">
    <property type="entry name" value="Znf_C2H2_type"/>
</dbReference>
<feature type="domain" description="C2H2-type" evidence="8">
    <location>
        <begin position="286"/>
        <end position="308"/>
    </location>
</feature>
<gene>
    <name evidence="10" type="primary">Aste57867_19970</name>
    <name evidence="9" type="ORF">As57867_019904</name>
    <name evidence="10" type="ORF">ASTE57867_19970</name>
</gene>
<keyword evidence="5" id="KW-0690">Ribosome biogenesis</keyword>
<comment type="subunit">
    <text evidence="7">Associates with the 60S ribosomal subunit.</text>
</comment>
<evidence type="ECO:0000256" key="5">
    <source>
        <dbReference type="ARBA" id="ARBA00022517"/>
    </source>
</evidence>
<evidence type="ECO:0000256" key="6">
    <source>
        <dbReference type="ARBA" id="ARBA00023242"/>
    </source>
</evidence>
<dbReference type="GO" id="GO:0005737">
    <property type="term" value="C:cytoplasm"/>
    <property type="evidence" value="ECO:0007669"/>
    <property type="project" value="UniProtKB-SubCell"/>
</dbReference>
<proteinExistence type="inferred from homology"/>
<name>A0A485LEG6_9STRA</name>
<dbReference type="Gene3D" id="3.30.70.240">
    <property type="match status" value="1"/>
</dbReference>
<dbReference type="AlphaFoldDB" id="A0A485LEG6"/>
<dbReference type="Pfam" id="PF01172">
    <property type="entry name" value="SBDS_N"/>
    <property type="match status" value="1"/>
</dbReference>
<dbReference type="PANTHER" id="PTHR10927:SF1">
    <property type="entry name" value="RIBOSOME MATURATION PROTEIN SBDS"/>
    <property type="match status" value="1"/>
</dbReference>
<dbReference type="SUPFAM" id="SSF89895">
    <property type="entry name" value="FYSH domain"/>
    <property type="match status" value="1"/>
</dbReference>
<reference evidence="9" key="2">
    <citation type="submission" date="2019-06" db="EMBL/GenBank/DDBJ databases">
        <title>Genomics analysis of Aphanomyces spp. identifies a new class of oomycete effector associated with host adaptation.</title>
        <authorList>
            <person name="Gaulin E."/>
        </authorList>
    </citation>
    <scope>NUCLEOTIDE SEQUENCE</scope>
    <source>
        <strain evidence="9">CBS 578.67</strain>
    </source>
</reference>
<sequence length="343" mass="38299">MGYIHQSQRVFTPLSQARIANIEVVRLKKGGCRFEVGCHKNKVIEWRSGVETNLTEVLQSESIYENVSRGKRASNEDMQRVFGTIDFNEVAKVIVEKGDLQVADGERATTNESVLKEIAAVVAEKCVNPDSNRPYPVATIERLMKEIHYTLVQTRSTKQQAMDVIKKLEKIVPITRAKMKVQVTISSHDASALTALLVDVSAVVLEHKDDSGFLKHICLIEPGAYRRLDAFVHEDAACRHVDVIELSHHEEGEHSIDEELSTSLAIVGPPPVPAAAPPAKPKGRPCSTCGGHFTDTAQYREHFRSEWHRYNLKMKAKSLAVIDEDAFFSLDASEIKQVFESLD</sequence>
<reference evidence="10 11" key="1">
    <citation type="submission" date="2019-03" db="EMBL/GenBank/DDBJ databases">
        <authorList>
            <person name="Gaulin E."/>
            <person name="Dumas B."/>
        </authorList>
    </citation>
    <scope>NUCLEOTIDE SEQUENCE [LARGE SCALE GENOMIC DNA]</scope>
    <source>
        <strain evidence="10">CBS 568.67</strain>
    </source>
</reference>
<dbReference type="InterPro" id="IPR019783">
    <property type="entry name" value="SDO1/SBDS_N"/>
</dbReference>
<dbReference type="InterPro" id="IPR036236">
    <property type="entry name" value="Znf_C2H2_sf"/>
</dbReference>
<dbReference type="SUPFAM" id="SSF109728">
    <property type="entry name" value="Hypothetical protein AF0491, middle domain"/>
    <property type="match status" value="1"/>
</dbReference>
<dbReference type="InterPro" id="IPR037188">
    <property type="entry name" value="Sdo1/SBDS_central_sf"/>
</dbReference>
<dbReference type="PROSITE" id="PS00028">
    <property type="entry name" value="ZINC_FINGER_C2H2_1"/>
    <property type="match status" value="1"/>
</dbReference>
<evidence type="ECO:0000256" key="1">
    <source>
        <dbReference type="ARBA" id="ARBA00004123"/>
    </source>
</evidence>